<comment type="cofactor">
    <cofactor evidence="1 11">
        <name>FAD</name>
        <dbReference type="ChEBI" id="CHEBI:57692"/>
    </cofactor>
</comment>
<organism evidence="13 14">
    <name type="scientific">Pacificimonas flava</name>
    <dbReference type="NCBI Taxonomy" id="1234595"/>
    <lineage>
        <taxon>Bacteria</taxon>
        <taxon>Pseudomonadati</taxon>
        <taxon>Pseudomonadota</taxon>
        <taxon>Alphaproteobacteria</taxon>
        <taxon>Sphingomonadales</taxon>
        <taxon>Sphingosinicellaceae</taxon>
        <taxon>Pacificimonas</taxon>
    </lineage>
</organism>
<protein>
    <recommendedName>
        <fullName evidence="4 11">tRNA uridine 5-carboxymethylaminomethyl modification enzyme MnmG</fullName>
    </recommendedName>
    <alternativeName>
        <fullName evidence="10 11">Glucose-inhibited division protein A</fullName>
    </alternativeName>
</protein>
<dbReference type="PROSITE" id="PS01281">
    <property type="entry name" value="GIDA_2"/>
    <property type="match status" value="1"/>
</dbReference>
<dbReference type="FunFam" id="3.50.50.60:FF:000002">
    <property type="entry name" value="tRNA uridine 5-carboxymethylaminomethyl modification enzyme MnmG"/>
    <property type="match status" value="1"/>
</dbReference>
<dbReference type="NCBIfam" id="TIGR00136">
    <property type="entry name" value="mnmG_gidA"/>
    <property type="match status" value="1"/>
</dbReference>
<name>M2SF93_9SPHN</name>
<comment type="caution">
    <text evidence="13">The sequence shown here is derived from an EMBL/GenBank/DDBJ whole genome shotgun (WGS) entry which is preliminary data.</text>
</comment>
<comment type="function">
    <text evidence="2 11">NAD-binding protein involved in the addition of a carboxymethylaminomethyl (cmnm) group at the wobble position (U34) of certain tRNAs, forming tRNA-cmnm(5)s(2)U34.</text>
</comment>
<dbReference type="RefSeq" id="WP_008600553.1">
    <property type="nucleotide sequence ID" value="NZ_AMRV01000002.1"/>
</dbReference>
<dbReference type="InterPro" id="IPR044920">
    <property type="entry name" value="MnmG_C_subdom_sf"/>
</dbReference>
<reference evidence="13 14" key="1">
    <citation type="journal article" date="2013" name="Genome Announc.">
        <title>Draft Genome Sequence of Strain JLT2015T, Belonging to the Family Sphingomonadaceae of the Alphaproteobacteria.</title>
        <authorList>
            <person name="Tang K."/>
            <person name="Liu K."/>
            <person name="Li S."/>
            <person name="Jiao N."/>
        </authorList>
    </citation>
    <scope>NUCLEOTIDE SEQUENCE [LARGE SCALE GENOMIC DNA]</scope>
    <source>
        <strain evidence="13 14">JLT2015</strain>
    </source>
</reference>
<evidence type="ECO:0000256" key="11">
    <source>
        <dbReference type="HAMAP-Rule" id="MF_00129"/>
    </source>
</evidence>
<proteinExistence type="inferred from homology"/>
<dbReference type="InterPro" id="IPR004416">
    <property type="entry name" value="MnmG"/>
</dbReference>
<feature type="binding site" evidence="11">
    <location>
        <begin position="10"/>
        <end position="15"/>
    </location>
    <ligand>
        <name>FAD</name>
        <dbReference type="ChEBI" id="CHEBI:57692"/>
    </ligand>
</feature>
<dbReference type="PANTHER" id="PTHR11806">
    <property type="entry name" value="GLUCOSE INHIBITED DIVISION PROTEIN A"/>
    <property type="match status" value="1"/>
</dbReference>
<dbReference type="Pfam" id="PF13932">
    <property type="entry name" value="SAM_GIDA_C"/>
    <property type="match status" value="1"/>
</dbReference>
<accession>M2SF93</accession>
<keyword evidence="8 11" id="KW-0520">NAD</keyword>
<evidence type="ECO:0000256" key="8">
    <source>
        <dbReference type="ARBA" id="ARBA00023027"/>
    </source>
</evidence>
<dbReference type="Pfam" id="PF21680">
    <property type="entry name" value="GIDA_C_1st"/>
    <property type="match status" value="1"/>
</dbReference>
<comment type="subunit">
    <text evidence="9 11">Homodimer. Heterotetramer of two MnmE and two MnmG subunits.</text>
</comment>
<dbReference type="Pfam" id="PF01134">
    <property type="entry name" value="GIDA"/>
    <property type="match status" value="1"/>
</dbReference>
<dbReference type="InterPro" id="IPR002218">
    <property type="entry name" value="MnmG-rel"/>
</dbReference>
<comment type="similarity">
    <text evidence="3 11">Belongs to the MnmG family.</text>
</comment>
<evidence type="ECO:0000256" key="2">
    <source>
        <dbReference type="ARBA" id="ARBA00003717"/>
    </source>
</evidence>
<gene>
    <name evidence="11" type="primary">mnmG</name>
    <name evidence="11" type="synonym">gidA</name>
    <name evidence="13" type="ORF">C725_1007</name>
</gene>
<comment type="subcellular location">
    <subcellularLocation>
        <location evidence="11">Cytoplasm</location>
    </subcellularLocation>
</comment>
<evidence type="ECO:0000313" key="13">
    <source>
        <dbReference type="EMBL" id="EMD84035.1"/>
    </source>
</evidence>
<feature type="binding site" evidence="11">
    <location>
        <begin position="268"/>
        <end position="282"/>
    </location>
    <ligand>
        <name>NAD(+)</name>
        <dbReference type="ChEBI" id="CHEBI:57540"/>
    </ligand>
</feature>
<evidence type="ECO:0000256" key="9">
    <source>
        <dbReference type="ARBA" id="ARBA00025948"/>
    </source>
</evidence>
<dbReference type="Proteomes" id="UP000011717">
    <property type="component" value="Unassembled WGS sequence"/>
</dbReference>
<dbReference type="SUPFAM" id="SSF51905">
    <property type="entry name" value="FAD/NAD(P)-binding domain"/>
    <property type="match status" value="1"/>
</dbReference>
<dbReference type="PROSITE" id="PS01280">
    <property type="entry name" value="GIDA_1"/>
    <property type="match status" value="1"/>
</dbReference>
<dbReference type="Gene3D" id="3.50.50.60">
    <property type="entry name" value="FAD/NAD(P)-binding domain"/>
    <property type="match status" value="2"/>
</dbReference>
<keyword evidence="14" id="KW-1185">Reference proteome</keyword>
<dbReference type="PATRIC" id="fig|1234595.3.peg.1008"/>
<keyword evidence="5 11" id="KW-0285">Flavoprotein</keyword>
<dbReference type="GO" id="GO:0030488">
    <property type="term" value="P:tRNA methylation"/>
    <property type="evidence" value="ECO:0007669"/>
    <property type="project" value="TreeGrafter"/>
</dbReference>
<evidence type="ECO:0000256" key="3">
    <source>
        <dbReference type="ARBA" id="ARBA00007653"/>
    </source>
</evidence>
<evidence type="ECO:0000256" key="6">
    <source>
        <dbReference type="ARBA" id="ARBA00022694"/>
    </source>
</evidence>
<dbReference type="SMART" id="SM01228">
    <property type="entry name" value="GIDA_assoc_3"/>
    <property type="match status" value="1"/>
</dbReference>
<dbReference type="FunFam" id="1.10.150.570:FF:000001">
    <property type="entry name" value="tRNA uridine 5-carboxymethylaminomethyl modification enzyme MnmG"/>
    <property type="match status" value="1"/>
</dbReference>
<dbReference type="Gene3D" id="1.10.150.570">
    <property type="entry name" value="GidA associated domain, C-terminal subdomain"/>
    <property type="match status" value="1"/>
</dbReference>
<evidence type="ECO:0000256" key="4">
    <source>
        <dbReference type="ARBA" id="ARBA00020461"/>
    </source>
</evidence>
<dbReference type="InterPro" id="IPR047001">
    <property type="entry name" value="MnmG_C_subdom"/>
</dbReference>
<dbReference type="InterPro" id="IPR036188">
    <property type="entry name" value="FAD/NAD-bd_sf"/>
</dbReference>
<keyword evidence="11" id="KW-0963">Cytoplasm</keyword>
<evidence type="ECO:0000259" key="12">
    <source>
        <dbReference type="SMART" id="SM01228"/>
    </source>
</evidence>
<dbReference type="PANTHER" id="PTHR11806:SF0">
    <property type="entry name" value="PROTEIN MTO1 HOMOLOG, MITOCHONDRIAL"/>
    <property type="match status" value="1"/>
</dbReference>
<dbReference type="InterPro" id="IPR049312">
    <property type="entry name" value="GIDA_C_N"/>
</dbReference>
<evidence type="ECO:0000256" key="10">
    <source>
        <dbReference type="ARBA" id="ARBA00031800"/>
    </source>
</evidence>
<comment type="caution">
    <text evidence="11">Lacks conserved residue(s) required for the propagation of feature annotation.</text>
</comment>
<evidence type="ECO:0000313" key="14">
    <source>
        <dbReference type="Proteomes" id="UP000011717"/>
    </source>
</evidence>
<keyword evidence="6 11" id="KW-0819">tRNA processing</keyword>
<dbReference type="PRINTS" id="PR00411">
    <property type="entry name" value="PNDRDTASEI"/>
</dbReference>
<dbReference type="InterPro" id="IPR040131">
    <property type="entry name" value="MnmG_N"/>
</dbReference>
<dbReference type="GO" id="GO:0050660">
    <property type="term" value="F:flavin adenine dinucleotide binding"/>
    <property type="evidence" value="ECO:0007669"/>
    <property type="project" value="UniProtKB-UniRule"/>
</dbReference>
<evidence type="ECO:0000256" key="7">
    <source>
        <dbReference type="ARBA" id="ARBA00022827"/>
    </source>
</evidence>
<feature type="domain" description="tRNA uridine 5-carboxymethylaminomethyl modification enzyme C-terminal subdomain" evidence="12">
    <location>
        <begin position="534"/>
        <end position="605"/>
    </location>
</feature>
<evidence type="ECO:0000256" key="5">
    <source>
        <dbReference type="ARBA" id="ARBA00022630"/>
    </source>
</evidence>
<dbReference type="HAMAP" id="MF_00129">
    <property type="entry name" value="MnmG_GidA"/>
    <property type="match status" value="1"/>
</dbReference>
<dbReference type="AlphaFoldDB" id="M2SF93"/>
<dbReference type="GO" id="GO:0002098">
    <property type="term" value="P:tRNA wobble uridine modification"/>
    <property type="evidence" value="ECO:0007669"/>
    <property type="project" value="InterPro"/>
</dbReference>
<evidence type="ECO:0000256" key="1">
    <source>
        <dbReference type="ARBA" id="ARBA00001974"/>
    </source>
</evidence>
<keyword evidence="7 11" id="KW-0274">FAD</keyword>
<dbReference type="InterPro" id="IPR026904">
    <property type="entry name" value="MnmG_C"/>
</dbReference>
<dbReference type="InterPro" id="IPR020595">
    <property type="entry name" value="MnmG-rel_CS"/>
</dbReference>
<dbReference type="EMBL" id="AMRV01000002">
    <property type="protein sequence ID" value="EMD84035.1"/>
    <property type="molecule type" value="Genomic_DNA"/>
</dbReference>
<sequence length="611" mass="66014">MRRFDVIVVGAGHAGVEAADAAARLGATVALVTFSEADLGTLSCNPAIGGLGKGHIVREIDALGGVMGRFADAASIGYRLLNRRKGPAVRGPRAQIDRKLYAAAARRWGASSGVSIIEGEVALLLLRGTRIEGVRLVDGDELMATCVILATGTFLGGRLFRGSERLTGGRMGGRAATRLGAQMREAGLAVHRLKTGTPPRLDGRTINWSRLAWQEPDAEPSFFSARTKRVQAPQISCAITRTNARAHEVVRAHIHESATYAGDIEGSGPRYCPSIEDKVVRFGDRDGHQIFLEPESLSSTLIYPNGISTALPTAAQEHMVRAIAGLEDAKIVEPGYAVEYDYLDPRGLNPDLSHKDIAGLYLAGQINGTTGYEEAAGQGLVAGAAAALHLRGERALPLDRANSYIGVMVDDLVTQGVSEPYRMFTSRAEFRLRLRTDNAHRRLTPLADAVGAIDPELSRWFGRSEERYWSARQMLESVKISPAALARRGLAVRQDGTVRSLFEWLRFPNVAYEDLKMLCDPIDPELAETLAVDSQYETYLQRQDRDAERLRNEDAALIPAGTNYAAIGGLSNEMVERLSRARPVSLGAASRVPGVTPAALTVLLAHIKRAA</sequence>
<dbReference type="GO" id="GO:0005829">
    <property type="term" value="C:cytosol"/>
    <property type="evidence" value="ECO:0007669"/>
    <property type="project" value="TreeGrafter"/>
</dbReference>